<evidence type="ECO:0000256" key="2">
    <source>
        <dbReference type="SAM" id="Phobius"/>
    </source>
</evidence>
<evidence type="ECO:0000256" key="1">
    <source>
        <dbReference type="ARBA" id="ARBA00023186"/>
    </source>
</evidence>
<keyword evidence="2" id="KW-1133">Transmembrane helix</keyword>
<dbReference type="SUPFAM" id="SSF46565">
    <property type="entry name" value="Chaperone J-domain"/>
    <property type="match status" value="1"/>
</dbReference>
<dbReference type="PANTHER" id="PTHR43096">
    <property type="entry name" value="DNAJ HOMOLOG 1, MITOCHONDRIAL-RELATED"/>
    <property type="match status" value="1"/>
</dbReference>
<name>A0A1W1BTD3_9ZZZZ</name>
<dbReference type="EMBL" id="FPHG01000031">
    <property type="protein sequence ID" value="SFV56744.1"/>
    <property type="molecule type" value="Genomic_DNA"/>
</dbReference>
<dbReference type="SMART" id="SM00271">
    <property type="entry name" value="DnaJ"/>
    <property type="match status" value="1"/>
</dbReference>
<dbReference type="GO" id="GO:0005737">
    <property type="term" value="C:cytoplasm"/>
    <property type="evidence" value="ECO:0007669"/>
    <property type="project" value="TreeGrafter"/>
</dbReference>
<dbReference type="InterPro" id="IPR029024">
    <property type="entry name" value="TerB-like"/>
</dbReference>
<dbReference type="Pfam" id="PF00226">
    <property type="entry name" value="DnaJ"/>
    <property type="match status" value="1"/>
</dbReference>
<keyword evidence="2" id="KW-0472">Membrane</keyword>
<dbReference type="InterPro" id="IPR036869">
    <property type="entry name" value="J_dom_sf"/>
</dbReference>
<keyword evidence="1" id="KW-0143">Chaperone</keyword>
<feature type="transmembrane region" description="Helical" evidence="2">
    <location>
        <begin position="35"/>
        <end position="58"/>
    </location>
</feature>
<dbReference type="GO" id="GO:0051082">
    <property type="term" value="F:unfolded protein binding"/>
    <property type="evidence" value="ECO:0007669"/>
    <property type="project" value="TreeGrafter"/>
</dbReference>
<dbReference type="InterPro" id="IPR001623">
    <property type="entry name" value="DnaJ_domain"/>
</dbReference>
<dbReference type="CDD" id="cd06257">
    <property type="entry name" value="DnaJ"/>
    <property type="match status" value="1"/>
</dbReference>
<dbReference type="AlphaFoldDB" id="A0A1W1BTD3"/>
<dbReference type="PRINTS" id="PR00625">
    <property type="entry name" value="JDOMAIN"/>
</dbReference>
<dbReference type="Gene3D" id="1.10.287.110">
    <property type="entry name" value="DnaJ domain"/>
    <property type="match status" value="1"/>
</dbReference>
<dbReference type="PANTHER" id="PTHR43096:SF52">
    <property type="entry name" value="DNAJ HOMOLOG 1, MITOCHONDRIAL-RELATED"/>
    <property type="match status" value="1"/>
</dbReference>
<dbReference type="PROSITE" id="PS50076">
    <property type="entry name" value="DNAJ_2"/>
    <property type="match status" value="1"/>
</dbReference>
<evidence type="ECO:0000259" key="3">
    <source>
        <dbReference type="PROSITE" id="PS50076"/>
    </source>
</evidence>
<protein>
    <submittedName>
        <fullName evidence="4">DnaJ-like protein DjlA</fullName>
    </submittedName>
</protein>
<proteinExistence type="predicted"/>
<dbReference type="GO" id="GO:0042026">
    <property type="term" value="P:protein refolding"/>
    <property type="evidence" value="ECO:0007669"/>
    <property type="project" value="TreeGrafter"/>
</dbReference>
<evidence type="ECO:0000313" key="4">
    <source>
        <dbReference type="EMBL" id="SFV56744.1"/>
    </source>
</evidence>
<keyword evidence="2" id="KW-0812">Transmembrane</keyword>
<reference evidence="4" key="1">
    <citation type="submission" date="2016-10" db="EMBL/GenBank/DDBJ databases">
        <authorList>
            <person name="de Groot N.N."/>
        </authorList>
    </citation>
    <scope>NUCLEOTIDE SEQUENCE</scope>
</reference>
<organism evidence="4">
    <name type="scientific">hydrothermal vent metagenome</name>
    <dbReference type="NCBI Taxonomy" id="652676"/>
    <lineage>
        <taxon>unclassified sequences</taxon>
        <taxon>metagenomes</taxon>
        <taxon>ecological metagenomes</taxon>
    </lineage>
</organism>
<dbReference type="SUPFAM" id="SSF158682">
    <property type="entry name" value="TerB-like"/>
    <property type="match status" value="1"/>
</dbReference>
<sequence>MKIEGDFKPLYISVFYLFIYYFAVTMLFIDNIRWSISILVILYIVIHFIAYFIFILILSRHNEWIIINGIFSQSISTKKKYRMKFIYSTEIFKDIIGMLTKIAKSDGVVSTNEATFISSVIDNFMVIYGADNSNKDDIKRLRLDLINHYKNTKDNSKKIESYAYSLAHHSHFQRVKVLQELIYMAEIDGFTEIKENMIYKIGYIFRFDRSQILRYITGIPEEEEYINNDTDFLTNAYTTLGVNRDDDFTTVKKKYRDLVKAYHPDTIDNKEFISQAKEKMQKLNDAYSAIKKEKSW</sequence>
<gene>
    <name evidence="4" type="ORF">MNB_SV-9-442</name>
</gene>
<feature type="domain" description="J" evidence="3">
    <location>
        <begin position="235"/>
        <end position="295"/>
    </location>
</feature>
<feature type="transmembrane region" description="Helical" evidence="2">
    <location>
        <begin position="9"/>
        <end position="29"/>
    </location>
</feature>
<accession>A0A1W1BTD3</accession>
<dbReference type="Gene3D" id="1.10.3680.10">
    <property type="entry name" value="TerB-like"/>
    <property type="match status" value="1"/>
</dbReference>